<proteinExistence type="predicted"/>
<organism evidence="1 2">
    <name type="scientific">Candidatus Liberibacter europaeus</name>
    <dbReference type="NCBI Taxonomy" id="744859"/>
    <lineage>
        <taxon>Bacteria</taxon>
        <taxon>Pseudomonadati</taxon>
        <taxon>Pseudomonadota</taxon>
        <taxon>Alphaproteobacteria</taxon>
        <taxon>Hyphomicrobiales</taxon>
        <taxon>Rhizobiaceae</taxon>
        <taxon>Liberibacter</taxon>
    </lineage>
</organism>
<evidence type="ECO:0000313" key="2">
    <source>
        <dbReference type="Proteomes" id="UP000240811"/>
    </source>
</evidence>
<comment type="caution">
    <text evidence="1">The sequence shown here is derived from an EMBL/GenBank/DDBJ whole genome shotgun (WGS) entry which is preliminary data.</text>
</comment>
<reference evidence="2" key="1">
    <citation type="submission" date="2018-02" db="EMBL/GenBank/DDBJ databases">
        <title>Genome sequence of Candidatus Liberibacter europaeus.</title>
        <authorList>
            <person name="Frampton R.A."/>
            <person name="Thompson S.M."/>
            <person name="David C."/>
            <person name="Addison S.M."/>
            <person name="Smith G.R."/>
        </authorList>
    </citation>
    <scope>NUCLEOTIDE SEQUENCE [LARGE SCALE GENOMIC DNA]</scope>
</reference>
<gene>
    <name evidence="1" type="ORF">C4617_04660</name>
</gene>
<dbReference type="EMBL" id="PSQJ01000005">
    <property type="protein sequence ID" value="PTL86295.1"/>
    <property type="molecule type" value="Genomic_DNA"/>
</dbReference>
<sequence length="62" mass="7374">MRYAEIQAKDILEEERKSGNEQAIKEKLRLYDRARDKAAEYARRSMIIGNDMNKCIKQLEKN</sequence>
<evidence type="ECO:0000313" key="1">
    <source>
        <dbReference type="EMBL" id="PTL86295.1"/>
    </source>
</evidence>
<accession>A0A2T4VWZ0</accession>
<name>A0A2T4VWZ0_9HYPH</name>
<protein>
    <submittedName>
        <fullName evidence="1">Uncharacterized protein</fullName>
    </submittedName>
</protein>
<dbReference type="Proteomes" id="UP000240811">
    <property type="component" value="Unassembled WGS sequence"/>
</dbReference>
<dbReference type="AlphaFoldDB" id="A0A2T4VWZ0"/>